<evidence type="ECO:0000313" key="1">
    <source>
        <dbReference type="EMBL" id="CEM51366.1"/>
    </source>
</evidence>
<gene>
    <name evidence="1" type="ORF">Cvel_10565</name>
</gene>
<reference evidence="1" key="1">
    <citation type="submission" date="2014-11" db="EMBL/GenBank/DDBJ databases">
        <authorList>
            <person name="Otto D Thomas"/>
            <person name="Naeem Raeece"/>
        </authorList>
    </citation>
    <scope>NUCLEOTIDE SEQUENCE</scope>
</reference>
<dbReference type="AlphaFoldDB" id="A0A0G4I352"/>
<dbReference type="EMBL" id="CDMZ01004925">
    <property type="protein sequence ID" value="CEM51366.1"/>
    <property type="molecule type" value="Genomic_DNA"/>
</dbReference>
<proteinExistence type="predicted"/>
<organism evidence="1">
    <name type="scientific">Chromera velia CCMP2878</name>
    <dbReference type="NCBI Taxonomy" id="1169474"/>
    <lineage>
        <taxon>Eukaryota</taxon>
        <taxon>Sar</taxon>
        <taxon>Alveolata</taxon>
        <taxon>Colpodellida</taxon>
        <taxon>Chromeraceae</taxon>
        <taxon>Chromera</taxon>
    </lineage>
</organism>
<sequence length="144" mass="15450">MHCRVDWCSSVAVFPTDAYSVDFACLEDDGEIRGAFFLDIKPKEEDSAILVAALTAPPVFGIFLLKVTAPAEQDLAFLVDAGSSSPAPNTGLVECDDRLIVVPAGTEFSCMAHWASTQSLTQPEIEVTVLDEVLVQFSDGTHTV</sequence>
<name>A0A0G4I352_9ALVE</name>
<dbReference type="PhylomeDB" id="A0A0G4I352"/>
<dbReference type="VEuPathDB" id="CryptoDB:Cvel_10565"/>
<accession>A0A0G4I352</accession>
<protein>
    <submittedName>
        <fullName evidence="1">Uncharacterized protein</fullName>
    </submittedName>
</protein>